<accession>A0ABZ2MAZ2</accession>
<evidence type="ECO:0000313" key="2">
    <source>
        <dbReference type="Proteomes" id="UP001370348"/>
    </source>
</evidence>
<dbReference type="EMBL" id="CP089984">
    <property type="protein sequence ID" value="WXB19681.1"/>
    <property type="molecule type" value="Genomic_DNA"/>
</dbReference>
<reference evidence="1 2" key="1">
    <citation type="submission" date="2021-12" db="EMBL/GenBank/DDBJ databases">
        <title>Discovery of the Pendulisporaceae a myxobacterial family with distinct sporulation behavior and unique specialized metabolism.</title>
        <authorList>
            <person name="Garcia R."/>
            <person name="Popoff A."/>
            <person name="Bader C.D."/>
            <person name="Loehr J."/>
            <person name="Walesch S."/>
            <person name="Walt C."/>
            <person name="Boldt J."/>
            <person name="Bunk B."/>
            <person name="Haeckl F.J.F.P.J."/>
            <person name="Gunesch A.P."/>
            <person name="Birkelbach J."/>
            <person name="Nuebel U."/>
            <person name="Pietschmann T."/>
            <person name="Bach T."/>
            <person name="Mueller R."/>
        </authorList>
    </citation>
    <scope>NUCLEOTIDE SEQUENCE [LARGE SCALE GENOMIC DNA]</scope>
    <source>
        <strain evidence="1 2">MSr11954</strain>
    </source>
</reference>
<evidence type="ECO:0000313" key="1">
    <source>
        <dbReference type="EMBL" id="WXB19681.1"/>
    </source>
</evidence>
<protein>
    <recommendedName>
        <fullName evidence="3">Rieske domain-containing protein</fullName>
    </recommendedName>
</protein>
<gene>
    <name evidence="1" type="ORF">LZC94_20950</name>
</gene>
<organism evidence="1 2">
    <name type="scientific">Pendulispora albinea</name>
    <dbReference type="NCBI Taxonomy" id="2741071"/>
    <lineage>
        <taxon>Bacteria</taxon>
        <taxon>Pseudomonadati</taxon>
        <taxon>Myxococcota</taxon>
        <taxon>Myxococcia</taxon>
        <taxon>Myxococcales</taxon>
        <taxon>Sorangiineae</taxon>
        <taxon>Pendulisporaceae</taxon>
        <taxon>Pendulispora</taxon>
    </lineage>
</organism>
<dbReference type="RefSeq" id="WP_394829287.1">
    <property type="nucleotide sequence ID" value="NZ_CP089984.1"/>
</dbReference>
<keyword evidence="2" id="KW-1185">Reference proteome</keyword>
<proteinExistence type="predicted"/>
<evidence type="ECO:0008006" key="3">
    <source>
        <dbReference type="Google" id="ProtNLM"/>
    </source>
</evidence>
<name>A0ABZ2MAZ2_9BACT</name>
<dbReference type="Proteomes" id="UP001370348">
    <property type="component" value="Chromosome"/>
</dbReference>
<sequence>MALAAGLVALSACRAVDPGPNFVIAEEQFNEDYFYCRVEPLLIFGKKCGSGEPGDGGNCHFNASAVSGMALVNHDPIDCAGGDHPVDRTRIGAGSPAQGNLQAASLEMNRDYLTAPLFVRPTSNRDHPREVFKREDPVVDVIRTWAERP</sequence>